<accession>A0A8S1FCS5</accession>
<reference evidence="1 2" key="1">
    <citation type="submission" date="2020-04" db="EMBL/GenBank/DDBJ databases">
        <authorList>
            <person name="Laetsch R D."/>
            <person name="Stevens L."/>
            <person name="Kumar S."/>
            <person name="Blaxter L. M."/>
        </authorList>
    </citation>
    <scope>NUCLEOTIDE SEQUENCE [LARGE SCALE GENOMIC DNA]</scope>
</reference>
<gene>
    <name evidence="1" type="ORF">CBOVIS_LOCUS11692</name>
</gene>
<organism evidence="1 2">
    <name type="scientific">Caenorhabditis bovis</name>
    <dbReference type="NCBI Taxonomy" id="2654633"/>
    <lineage>
        <taxon>Eukaryota</taxon>
        <taxon>Metazoa</taxon>
        <taxon>Ecdysozoa</taxon>
        <taxon>Nematoda</taxon>
        <taxon>Chromadorea</taxon>
        <taxon>Rhabditida</taxon>
        <taxon>Rhabditina</taxon>
        <taxon>Rhabditomorpha</taxon>
        <taxon>Rhabditoidea</taxon>
        <taxon>Rhabditidae</taxon>
        <taxon>Peloderinae</taxon>
        <taxon>Caenorhabditis</taxon>
    </lineage>
</organism>
<sequence>MIWMIHKFRDLPLVSKVQILKMLVDEDPDYVDVVNWVMDRFAQGDITKIVVQAASIISTIHRIVFVMKKPKESVALEWDMFFEEDHSETVEGLTEVFLFERLIGQISAKTLKLDVHLYTALAPKRLNESLITKGSATTYIINLSEAEFYNIVAMIPIKKYKVSKKNDGIIVGSEQVFVRLPNWTDVDAMEKMSILGVDVSITSFIGNHVISGKNVANNAFIIPTAIFTENRAVSTINAVSGFNSRMLNKADLVNELHLE</sequence>
<evidence type="ECO:0000313" key="2">
    <source>
        <dbReference type="Proteomes" id="UP000494206"/>
    </source>
</evidence>
<protein>
    <submittedName>
        <fullName evidence="1">Uncharacterized protein</fullName>
    </submittedName>
</protein>
<dbReference type="Proteomes" id="UP000494206">
    <property type="component" value="Unassembled WGS sequence"/>
</dbReference>
<dbReference type="AlphaFoldDB" id="A0A8S1FCS5"/>
<evidence type="ECO:0000313" key="1">
    <source>
        <dbReference type="EMBL" id="CAB3410130.1"/>
    </source>
</evidence>
<dbReference type="EMBL" id="CADEPM010000010">
    <property type="protein sequence ID" value="CAB3410130.1"/>
    <property type="molecule type" value="Genomic_DNA"/>
</dbReference>
<keyword evidence="2" id="KW-1185">Reference proteome</keyword>
<proteinExistence type="predicted"/>
<comment type="caution">
    <text evidence="1">The sequence shown here is derived from an EMBL/GenBank/DDBJ whole genome shotgun (WGS) entry which is preliminary data.</text>
</comment>
<name>A0A8S1FCS5_9PELO</name>